<keyword evidence="4 11" id="KW-0732">Signal</keyword>
<evidence type="ECO:0000256" key="6">
    <source>
        <dbReference type="ARBA" id="ARBA00023157"/>
    </source>
</evidence>
<organism evidence="12 13">
    <name type="scientific">Aspergillus oryzae</name>
    <name type="common">Yellow koji mold</name>
    <dbReference type="NCBI Taxonomy" id="5062"/>
    <lineage>
        <taxon>Eukaryota</taxon>
        <taxon>Fungi</taxon>
        <taxon>Dikarya</taxon>
        <taxon>Ascomycota</taxon>
        <taxon>Pezizomycotina</taxon>
        <taxon>Eurotiomycetes</taxon>
        <taxon>Eurotiomycetidae</taxon>
        <taxon>Eurotiales</taxon>
        <taxon>Aspergillaceae</taxon>
        <taxon>Aspergillus</taxon>
        <taxon>Aspergillus subgen. Circumdati</taxon>
    </lineage>
</organism>
<evidence type="ECO:0000256" key="8">
    <source>
        <dbReference type="ARBA" id="ARBA00023295"/>
    </source>
</evidence>
<dbReference type="InterPro" id="IPR011050">
    <property type="entry name" value="Pectin_lyase_fold/virulence"/>
</dbReference>
<feature type="signal peptide" evidence="11">
    <location>
        <begin position="1"/>
        <end position="21"/>
    </location>
</feature>
<dbReference type="Proteomes" id="UP000190312">
    <property type="component" value="Unassembled WGS sequence"/>
</dbReference>
<evidence type="ECO:0000256" key="1">
    <source>
        <dbReference type="ARBA" id="ARBA00004613"/>
    </source>
</evidence>
<comment type="similarity">
    <text evidence="2 10">Belongs to the glycosyl hydrolase 28 family.</text>
</comment>
<keyword evidence="9" id="KW-0961">Cell wall biogenesis/degradation</keyword>
<reference evidence="12 13" key="1">
    <citation type="submission" date="2016-10" db="EMBL/GenBank/DDBJ databases">
        <title>Genome sequencing of Aspergillus oryzae BCC7051.</title>
        <authorList>
            <person name="Thammarongtham C."/>
            <person name="Vorapreeda T."/>
            <person name="Nookaew I."/>
            <person name="Srisuk T."/>
            <person name="Land M."/>
            <person name="Jeennor S."/>
            <person name="Laoteng K."/>
        </authorList>
    </citation>
    <scope>NUCLEOTIDE SEQUENCE [LARGE SCALE GENOMIC DNA]</scope>
    <source>
        <strain evidence="12 13">BCC7051</strain>
    </source>
</reference>
<dbReference type="GO" id="GO:0005975">
    <property type="term" value="P:carbohydrate metabolic process"/>
    <property type="evidence" value="ECO:0007669"/>
    <property type="project" value="InterPro"/>
</dbReference>
<dbReference type="InterPro" id="IPR000743">
    <property type="entry name" value="Glyco_hydro_28"/>
</dbReference>
<dbReference type="PANTHER" id="PTHR31736:SF19">
    <property type="entry name" value="PECTIN LYASE SUPERFAMILY PROTEIN-RELATED"/>
    <property type="match status" value="1"/>
</dbReference>
<dbReference type="EMBL" id="MKZY01000009">
    <property type="protein sequence ID" value="OOO05698.1"/>
    <property type="molecule type" value="Genomic_DNA"/>
</dbReference>
<evidence type="ECO:0000313" key="12">
    <source>
        <dbReference type="EMBL" id="OOO05698.1"/>
    </source>
</evidence>
<dbReference type="GO" id="GO:0071555">
    <property type="term" value="P:cell wall organization"/>
    <property type="evidence" value="ECO:0007669"/>
    <property type="project" value="UniProtKB-KW"/>
</dbReference>
<dbReference type="GO" id="GO:0046576">
    <property type="term" value="F:rhamnogalacturonan alpha-L-rhamnopyranosyl-(1-&gt;4)-alpha-D-galactopyranosyluronide lyase activity"/>
    <property type="evidence" value="ECO:0007669"/>
    <property type="project" value="UniProtKB-ARBA"/>
</dbReference>
<evidence type="ECO:0000256" key="11">
    <source>
        <dbReference type="SAM" id="SignalP"/>
    </source>
</evidence>
<evidence type="ECO:0000256" key="10">
    <source>
        <dbReference type="RuleBase" id="RU361169"/>
    </source>
</evidence>
<dbReference type="VEuPathDB" id="FungiDB:AO090124000009"/>
<dbReference type="GO" id="GO:0005576">
    <property type="term" value="C:extracellular region"/>
    <property type="evidence" value="ECO:0007669"/>
    <property type="project" value="UniProtKB-SubCell"/>
</dbReference>
<evidence type="ECO:0000256" key="7">
    <source>
        <dbReference type="ARBA" id="ARBA00023180"/>
    </source>
</evidence>
<dbReference type="OrthoDB" id="2268901at2759"/>
<gene>
    <name evidence="12" type="ORF">OAory_01072140</name>
</gene>
<evidence type="ECO:0000256" key="3">
    <source>
        <dbReference type="ARBA" id="ARBA00022525"/>
    </source>
</evidence>
<dbReference type="Gene3D" id="2.160.20.10">
    <property type="entry name" value="Single-stranded right-handed beta-helix, Pectin lyase-like"/>
    <property type="match status" value="1"/>
</dbReference>
<sequence>MQSKTFSVLSSCLLLIATVQGQLSGSVGPSTSISDKKAVKTCNVLDYGATNDNKTDVGQPIMNAFEDCGSGGVIYIPEGDYLIQEWVSLRNGTAFAIQLDGVIYRNGTTTSQGYMFGISGGSDFELYSSTSKGAIQGSGYLYHMNGEFTAPRLLHISDVSHWSVHDIALVDAPMFHFVIDDASNGEVYNMAIRGGNSGGLDGIDVSGDNIWIHDVMVTNKDECVTVKTGSHNFQIENIYCNWSGGCAMGSLGSGTNVSNIVYRNIYTWNSNQMYMIKSNGGDGEVSNLLFENFIGHGNAYSLDLDSEWSSMDTVDGDDGESRPPIRVICPEATPCTDITIEDVDLWTEEGDSETYVCKNAFGSGACLKSDSSSTATYATTTTVTSAPSGYSATTMAADLTSAFGTDASIPIPTIPTSFYPGATPYSALAGSS</sequence>
<name>A0A1S9D9E9_ASPOZ</name>
<keyword evidence="5 10" id="KW-0378">Hydrolase</keyword>
<accession>A0A1S9D9E9</accession>
<comment type="subcellular location">
    <subcellularLocation>
        <location evidence="1">Secreted</location>
    </subcellularLocation>
</comment>
<keyword evidence="6" id="KW-1015">Disulfide bond</keyword>
<dbReference type="PANTHER" id="PTHR31736">
    <property type="match status" value="1"/>
</dbReference>
<evidence type="ECO:0000256" key="5">
    <source>
        <dbReference type="ARBA" id="ARBA00022801"/>
    </source>
</evidence>
<dbReference type="InterPro" id="IPR012334">
    <property type="entry name" value="Pectin_lyas_fold"/>
</dbReference>
<evidence type="ECO:0000256" key="9">
    <source>
        <dbReference type="ARBA" id="ARBA00023316"/>
    </source>
</evidence>
<proteinExistence type="inferred from homology"/>
<evidence type="ECO:0000256" key="4">
    <source>
        <dbReference type="ARBA" id="ARBA00022729"/>
    </source>
</evidence>
<keyword evidence="8 10" id="KW-0326">Glycosidase</keyword>
<feature type="chain" id="PRO_5012504183" evidence="11">
    <location>
        <begin position="22"/>
        <end position="432"/>
    </location>
</feature>
<dbReference type="eggNOG" id="ENOG502R2FT">
    <property type="taxonomic scope" value="Eukaryota"/>
</dbReference>
<keyword evidence="3" id="KW-0964">Secreted</keyword>
<comment type="caution">
    <text evidence="12">The sequence shown here is derived from an EMBL/GenBank/DDBJ whole genome shotgun (WGS) entry which is preliminary data.</text>
</comment>
<dbReference type="Pfam" id="PF00295">
    <property type="entry name" value="Glyco_hydro_28"/>
    <property type="match status" value="1"/>
</dbReference>
<dbReference type="AlphaFoldDB" id="A0A1S9D9E9"/>
<evidence type="ECO:0000313" key="13">
    <source>
        <dbReference type="Proteomes" id="UP000190312"/>
    </source>
</evidence>
<keyword evidence="7" id="KW-0325">Glycoprotein</keyword>
<protein>
    <submittedName>
        <fullName evidence="12">Glycoside hydrolase family 28</fullName>
    </submittedName>
</protein>
<dbReference type="GO" id="GO:0004650">
    <property type="term" value="F:polygalacturonase activity"/>
    <property type="evidence" value="ECO:0007669"/>
    <property type="project" value="InterPro"/>
</dbReference>
<dbReference type="SUPFAM" id="SSF51126">
    <property type="entry name" value="Pectin lyase-like"/>
    <property type="match status" value="1"/>
</dbReference>
<evidence type="ECO:0000256" key="2">
    <source>
        <dbReference type="ARBA" id="ARBA00008834"/>
    </source>
</evidence>